<dbReference type="AlphaFoldDB" id="A0AAW7JJU1"/>
<evidence type="ECO:0000313" key="5">
    <source>
        <dbReference type="Proteomes" id="UP001168478"/>
    </source>
</evidence>
<dbReference type="EMBL" id="JAUEIE010000014">
    <property type="protein sequence ID" value="MDN0023597.1"/>
    <property type="molecule type" value="Genomic_DNA"/>
</dbReference>
<evidence type="ECO:0000256" key="1">
    <source>
        <dbReference type="SAM" id="SignalP"/>
    </source>
</evidence>
<reference evidence="3" key="2">
    <citation type="submission" date="2023-08" db="EMBL/GenBank/DDBJ databases">
        <title>Identification and characterization of horizontal gene transfer across gut microbiota members of farm animals based on homology search.</title>
        <authorList>
            <person name="Schwarzerova J."/>
            <person name="Nykrynova M."/>
            <person name="Jureckova K."/>
            <person name="Cejkova D."/>
            <person name="Rychlik I."/>
        </authorList>
    </citation>
    <scope>NUCLEOTIDE SEQUENCE</scope>
    <source>
        <strain evidence="3">ET15</strain>
        <strain evidence="2">ET37</strain>
    </source>
</reference>
<evidence type="ECO:0000313" key="4">
    <source>
        <dbReference type="Proteomes" id="UP001167831"/>
    </source>
</evidence>
<dbReference type="PANTHER" id="PTHR45661:SF3">
    <property type="entry name" value="IG-LIKE DOMAIN-CONTAINING PROTEIN"/>
    <property type="match status" value="1"/>
</dbReference>
<keyword evidence="1" id="KW-0732">Signal</keyword>
<dbReference type="Gene3D" id="3.80.10.10">
    <property type="entry name" value="Ribonuclease Inhibitor"/>
    <property type="match status" value="2"/>
</dbReference>
<dbReference type="InterPro" id="IPR026906">
    <property type="entry name" value="LRR_5"/>
</dbReference>
<feature type="chain" id="PRO_5043891326" evidence="1">
    <location>
        <begin position="19"/>
        <end position="641"/>
    </location>
</feature>
<dbReference type="Pfam" id="PF13306">
    <property type="entry name" value="LRR_5"/>
    <property type="match status" value="2"/>
</dbReference>
<accession>A0AAW7JJU1</accession>
<gene>
    <name evidence="2" type="ORF">QVN81_11310</name>
    <name evidence="3" type="ORF">QVN84_11400</name>
</gene>
<keyword evidence="4" id="KW-1185">Reference proteome</keyword>
<feature type="signal peptide" evidence="1">
    <location>
        <begin position="1"/>
        <end position="18"/>
    </location>
</feature>
<dbReference type="RefSeq" id="WP_289826098.1">
    <property type="nucleotide sequence ID" value="NZ_JAUEIE010000014.1"/>
</dbReference>
<dbReference type="InterPro" id="IPR053139">
    <property type="entry name" value="Surface_bspA-like"/>
</dbReference>
<dbReference type="SUPFAM" id="SSF52058">
    <property type="entry name" value="L domain-like"/>
    <property type="match status" value="1"/>
</dbReference>
<dbReference type="PANTHER" id="PTHR45661">
    <property type="entry name" value="SURFACE ANTIGEN"/>
    <property type="match status" value="1"/>
</dbReference>
<comment type="caution">
    <text evidence="3">The sequence shown here is derived from an EMBL/GenBank/DDBJ whole genome shotgun (WGS) entry which is preliminary data.</text>
</comment>
<name>A0AAW7JJU1_9BACT</name>
<reference evidence="3" key="1">
    <citation type="submission" date="2023-06" db="EMBL/GenBank/DDBJ databases">
        <authorList>
            <person name="Zeman M."/>
            <person name="Kubasova T."/>
            <person name="Jahodarova E."/>
            <person name="Nykrynova M."/>
            <person name="Rychlik I."/>
        </authorList>
    </citation>
    <scope>NUCLEOTIDE SEQUENCE</scope>
    <source>
        <strain evidence="3">ET15</strain>
        <strain evidence="2">ET37</strain>
    </source>
</reference>
<evidence type="ECO:0000313" key="3">
    <source>
        <dbReference type="EMBL" id="MDN0026118.1"/>
    </source>
</evidence>
<dbReference type="InterPro" id="IPR032675">
    <property type="entry name" value="LRR_dom_sf"/>
</dbReference>
<evidence type="ECO:0000313" key="2">
    <source>
        <dbReference type="EMBL" id="MDN0023597.1"/>
    </source>
</evidence>
<proteinExistence type="predicted"/>
<dbReference type="Proteomes" id="UP001168478">
    <property type="component" value="Unassembled WGS sequence"/>
</dbReference>
<dbReference type="EMBL" id="JAUEIF010000012">
    <property type="protein sequence ID" value="MDN0026118.1"/>
    <property type="molecule type" value="Genomic_DNA"/>
</dbReference>
<dbReference type="Proteomes" id="UP001167831">
    <property type="component" value="Unassembled WGS sequence"/>
</dbReference>
<organism evidence="3 5">
    <name type="scientific">Leyella lascolaii</name>
    <dbReference type="NCBI Taxonomy" id="1776379"/>
    <lineage>
        <taxon>Bacteria</taxon>
        <taxon>Pseudomonadati</taxon>
        <taxon>Bacteroidota</taxon>
        <taxon>Bacteroidia</taxon>
        <taxon>Bacteroidales</taxon>
        <taxon>Prevotellaceae</taxon>
        <taxon>Leyella</taxon>
    </lineage>
</organism>
<sequence>MRKLLLSSFVLFSVMLNAQTSFKSGLLTYTVTGEGTVEVSGADSEDASGEPVTDYVIPEKVENGGVSYSVTAIGEDAFHWSHLKSVTLPQSIESIKYGAFKSNENLTSITLPAGLKHIGDYAFSSSGLTSIKIPDSVEDIGTNAFFACYSLATVELGSGLKSIGEAAFYKCAFSEIEIPEGVTAIPTALFYKCTNLKSVKLPSGLNAIGVRAFRECTSLASIDLPSSVGYIGEDAFLMCTALTSLQLPASLEEVGVNFVANTGITTLTVESGNENFVADGGVIYSTNRKVLYAAPTKGLYELTLPKSCIGIYGGAFSGSEIKKVTLPEGFLAVDNYAFCESALESINLPSSMVMIGEQAFAATQLTEVTLPERTETLYSAAFAGCEKLTTVTIPSGLRYISNRVFLGCTALKTINCLGATPPELEEIYEPYEDQFYGVSGATLYVPKGCAASYRDAGYGTSLTIEETDKGVFTHLSTTPAAGAKVEPGWMPMSVEVEFAEPVTVVNASPYASLFDGQLAGGREILPDDGWKASVSDKSKNTLVVWGSDFDGFTNAFKAEKGHGYTAVIPAGVVKNAADELNEQIVIRFVCDESTGIVSTDAPAGVKVTARYDLNGRKLDKAVRGINIERLSDGTVRKVVVK</sequence>
<protein>
    <submittedName>
        <fullName evidence="3">Leucine-rich repeat domain-containing protein</fullName>
    </submittedName>
</protein>